<evidence type="ECO:0000256" key="1">
    <source>
        <dbReference type="SAM" id="SignalP"/>
    </source>
</evidence>
<dbReference type="InterPro" id="IPR017853">
    <property type="entry name" value="GH"/>
</dbReference>
<keyword evidence="1" id="KW-0732">Signal</keyword>
<dbReference type="OrthoDB" id="128764at2"/>
<feature type="signal peptide" evidence="1">
    <location>
        <begin position="1"/>
        <end position="25"/>
    </location>
</feature>
<reference evidence="2 3" key="1">
    <citation type="journal article" date="2009" name="Appl. Environ. Microbiol.">
        <title>Three genomes from the phylum Acidobacteria provide insight into the lifestyles of these microorganisms in soils.</title>
        <authorList>
            <person name="Ward N.L."/>
            <person name="Challacombe J.F."/>
            <person name="Janssen P.H."/>
            <person name="Henrissat B."/>
            <person name="Coutinho P.M."/>
            <person name="Wu M."/>
            <person name="Xie G."/>
            <person name="Haft D.H."/>
            <person name="Sait M."/>
            <person name="Badger J."/>
            <person name="Barabote R.D."/>
            <person name="Bradley B."/>
            <person name="Brettin T.S."/>
            <person name="Brinkac L.M."/>
            <person name="Bruce D."/>
            <person name="Creasy T."/>
            <person name="Daugherty S.C."/>
            <person name="Davidsen T.M."/>
            <person name="DeBoy R.T."/>
            <person name="Detter J.C."/>
            <person name="Dodson R.J."/>
            <person name="Durkin A.S."/>
            <person name="Ganapathy A."/>
            <person name="Gwinn-Giglio M."/>
            <person name="Han C.S."/>
            <person name="Khouri H."/>
            <person name="Kiss H."/>
            <person name="Kothari S.P."/>
            <person name="Madupu R."/>
            <person name="Nelson K.E."/>
            <person name="Nelson W.C."/>
            <person name="Paulsen I."/>
            <person name="Penn K."/>
            <person name="Ren Q."/>
            <person name="Rosovitz M.J."/>
            <person name="Selengut J.D."/>
            <person name="Shrivastava S."/>
            <person name="Sullivan S.A."/>
            <person name="Tapia R."/>
            <person name="Thompson L.S."/>
            <person name="Watkins K.L."/>
            <person name="Yang Q."/>
            <person name="Yu C."/>
            <person name="Zafar N."/>
            <person name="Zhou L."/>
            <person name="Kuske C.R."/>
        </authorList>
    </citation>
    <scope>NUCLEOTIDE SEQUENCE [LARGE SCALE GENOMIC DNA]</scope>
    <source>
        <strain evidence="2 3">Ellin345</strain>
    </source>
</reference>
<proteinExistence type="predicted"/>
<dbReference type="SUPFAM" id="SSF51445">
    <property type="entry name" value="(Trans)glycosidases"/>
    <property type="match status" value="1"/>
</dbReference>
<organism evidence="2 3">
    <name type="scientific">Koribacter versatilis (strain Ellin345)</name>
    <dbReference type="NCBI Taxonomy" id="204669"/>
    <lineage>
        <taxon>Bacteria</taxon>
        <taxon>Pseudomonadati</taxon>
        <taxon>Acidobacteriota</taxon>
        <taxon>Terriglobia</taxon>
        <taxon>Terriglobales</taxon>
        <taxon>Candidatus Korobacteraceae</taxon>
        <taxon>Candidatus Korobacter</taxon>
    </lineage>
</organism>
<gene>
    <name evidence="2" type="ordered locus">Acid345_3646</name>
</gene>
<sequence>MRRLVSALFPAVFLAVLSGCGGSSSSPTPTPKQSIQYAVSPSSIDLQQDGTKSTVSVTATCQNLDTVSADITGLPTGVTASVTQPTCSTAGSIDFTVTDVANARATSYTVVVGTPNAANVTTAKLAMNVVAQAAVTRTATGLKTAFMSTSFQLADWSYSWLNDHPATIPPLNNLAEQHIRIQLIDGAVPQIDAANWDFTKADATIQPLLAVGDDSPELQIGTVPAFLGDSSGHYVEANLPAFAEYCANLVRYYNKGGFSVGGKLYKSLSSTPIKWWGIFNEPNWNSVTPAQYPTMYNAVAASMLAVDPDIKLVGLELGDVTGMAQSYMPPLLSGVTQPMHALASHYYSTCNQKDSDVQLFSQVQMFHDQTAYIRTTLDANAPTAGLPIWITENNVNADYDKGGGISACNGGAFTEDDRGTSAYFAAWRPFVYSQMVHAGAAGIWHWSFYGGGQYGEYADDSTPYLSYWVDYELSHLLGQESMTEVSSSVTEPSRIEMFAAKAADGSRVIMVVNHDVAADSDNNGQGVPKKVQLDLSGAGSFTTATLIAVDKSTSIATGPTTTTLTPTAGVVTLTFPGYGVQFVQLK</sequence>
<accession>Q1IKF3</accession>
<evidence type="ECO:0000313" key="2">
    <source>
        <dbReference type="EMBL" id="ABF42647.1"/>
    </source>
</evidence>
<dbReference type="STRING" id="204669.Acid345_3646"/>
<dbReference type="HOGENOM" id="CLU_465240_0_0_0"/>
<feature type="chain" id="PRO_5004190857" evidence="1">
    <location>
        <begin position="26"/>
        <end position="586"/>
    </location>
</feature>
<dbReference type="EnsemblBacteria" id="ABF42647">
    <property type="protein sequence ID" value="ABF42647"/>
    <property type="gene ID" value="Acid345_3646"/>
</dbReference>
<dbReference type="EMBL" id="CP000360">
    <property type="protein sequence ID" value="ABF42647.1"/>
    <property type="molecule type" value="Genomic_DNA"/>
</dbReference>
<evidence type="ECO:0000313" key="3">
    <source>
        <dbReference type="Proteomes" id="UP000002432"/>
    </source>
</evidence>
<keyword evidence="3" id="KW-1185">Reference proteome</keyword>
<dbReference type="RefSeq" id="WP_011524446.1">
    <property type="nucleotide sequence ID" value="NC_008009.1"/>
</dbReference>
<dbReference type="Proteomes" id="UP000002432">
    <property type="component" value="Chromosome"/>
</dbReference>
<dbReference type="KEGG" id="aba:Acid345_3646"/>
<dbReference type="PROSITE" id="PS51257">
    <property type="entry name" value="PROKAR_LIPOPROTEIN"/>
    <property type="match status" value="1"/>
</dbReference>
<name>Q1IKF3_KORVE</name>
<dbReference type="eggNOG" id="COG3664">
    <property type="taxonomic scope" value="Bacteria"/>
</dbReference>
<dbReference type="Gene3D" id="3.20.20.80">
    <property type="entry name" value="Glycosidases"/>
    <property type="match status" value="1"/>
</dbReference>
<protein>
    <submittedName>
        <fullName evidence="2">Uncharacterized protein</fullName>
    </submittedName>
</protein>
<dbReference type="AlphaFoldDB" id="Q1IKF3"/>